<keyword evidence="6 10" id="KW-0547">Nucleotide-binding</keyword>
<keyword evidence="5 10" id="KW-0548">Nucleotidyltransferase</keyword>
<dbReference type="InterPro" id="IPR004821">
    <property type="entry name" value="Cyt_trans-like"/>
</dbReference>
<feature type="domain" description="Cytidyltransferase-like" evidence="11">
    <location>
        <begin position="5"/>
        <end position="186"/>
    </location>
</feature>
<dbReference type="HOGENOM" id="CLU_1258281_0_0_0"/>
<dbReference type="InterPro" id="IPR005248">
    <property type="entry name" value="NadD/NMNAT"/>
</dbReference>
<evidence type="ECO:0000256" key="1">
    <source>
        <dbReference type="ARBA" id="ARBA00002324"/>
    </source>
</evidence>
<keyword evidence="8 10" id="KW-0520">NAD</keyword>
<proteinExistence type="inferred from homology"/>
<dbReference type="SUPFAM" id="SSF52374">
    <property type="entry name" value="Nucleotidylyl transferase"/>
    <property type="match status" value="1"/>
</dbReference>
<name>A0A0S6W777_VECG1</name>
<comment type="similarity">
    <text evidence="10">Belongs to the NadD family.</text>
</comment>
<protein>
    <recommendedName>
        <fullName evidence="10">Probable nicotinate-nucleotide adenylyltransferase</fullName>
        <ecNumber evidence="10">2.7.7.18</ecNumber>
    </recommendedName>
    <alternativeName>
        <fullName evidence="10">Deamido-NAD(+) diphosphorylase</fullName>
    </alternativeName>
    <alternativeName>
        <fullName evidence="10">Deamido-NAD(+) pyrophosphorylase</fullName>
    </alternativeName>
    <alternativeName>
        <fullName evidence="10">Nicotinate mononucleotide adenylyltransferase</fullName>
        <shortName evidence="10">NaMN adenylyltransferase</shortName>
    </alternativeName>
</protein>
<evidence type="ECO:0000256" key="4">
    <source>
        <dbReference type="ARBA" id="ARBA00022679"/>
    </source>
</evidence>
<comment type="catalytic activity">
    <reaction evidence="9 10">
        <text>nicotinate beta-D-ribonucleotide + ATP + H(+) = deamido-NAD(+) + diphosphate</text>
        <dbReference type="Rhea" id="RHEA:22860"/>
        <dbReference type="ChEBI" id="CHEBI:15378"/>
        <dbReference type="ChEBI" id="CHEBI:30616"/>
        <dbReference type="ChEBI" id="CHEBI:33019"/>
        <dbReference type="ChEBI" id="CHEBI:57502"/>
        <dbReference type="ChEBI" id="CHEBI:58437"/>
        <dbReference type="EC" id="2.7.7.18"/>
    </reaction>
</comment>
<evidence type="ECO:0000256" key="7">
    <source>
        <dbReference type="ARBA" id="ARBA00022840"/>
    </source>
</evidence>
<dbReference type="GO" id="GO:0005524">
    <property type="term" value="F:ATP binding"/>
    <property type="evidence" value="ECO:0007669"/>
    <property type="project" value="UniProtKB-KW"/>
</dbReference>
<organism evidence="12">
    <name type="scientific">Vecturithrix granuli</name>
    <dbReference type="NCBI Taxonomy" id="1499967"/>
    <lineage>
        <taxon>Bacteria</taxon>
        <taxon>Candidatus Moduliflexota</taxon>
        <taxon>Candidatus Vecturitrichia</taxon>
        <taxon>Candidatus Vecturitrichales</taxon>
        <taxon>Candidatus Vecturitrichaceae</taxon>
        <taxon>Candidatus Vecturithrix</taxon>
    </lineage>
</organism>
<evidence type="ECO:0000256" key="3">
    <source>
        <dbReference type="ARBA" id="ARBA00022642"/>
    </source>
</evidence>
<evidence type="ECO:0000256" key="8">
    <source>
        <dbReference type="ARBA" id="ARBA00023027"/>
    </source>
</evidence>
<keyword evidence="13" id="KW-1185">Reference proteome</keyword>
<evidence type="ECO:0000256" key="9">
    <source>
        <dbReference type="ARBA" id="ARBA00048721"/>
    </source>
</evidence>
<dbReference type="Pfam" id="PF01467">
    <property type="entry name" value="CTP_transf_like"/>
    <property type="match status" value="1"/>
</dbReference>
<evidence type="ECO:0000313" key="12">
    <source>
        <dbReference type="EMBL" id="GAK55527.1"/>
    </source>
</evidence>
<dbReference type="UniPathway" id="UPA00253">
    <property type="reaction ID" value="UER00332"/>
</dbReference>
<dbReference type="GO" id="GO:0004515">
    <property type="term" value="F:nicotinate-nucleotide adenylyltransferase activity"/>
    <property type="evidence" value="ECO:0007669"/>
    <property type="project" value="UniProtKB-UniRule"/>
</dbReference>
<dbReference type="CDD" id="cd02165">
    <property type="entry name" value="NMNAT"/>
    <property type="match status" value="1"/>
</dbReference>
<keyword evidence="7 10" id="KW-0067">ATP-binding</keyword>
<dbReference type="PANTHER" id="PTHR39321">
    <property type="entry name" value="NICOTINATE-NUCLEOTIDE ADENYLYLTRANSFERASE-RELATED"/>
    <property type="match status" value="1"/>
</dbReference>
<keyword evidence="3 10" id="KW-0662">Pyridine nucleotide biosynthesis</keyword>
<sequence>MNIALLGGSFNPPHICHIFIAQYVLATTDVEQVWFLPCYQHAFGKQLAPFEHRLALCQLAVASFSEHRIKVLPLERERQGTSWTIDTVRYVIRMFPDMHFIWIIGSDVLSELDKWKDFDQLLELISFVIVPRAGAEPIDVSPSSNHPMVDSSKARQTLHQLRAQYQELKQQGIFLPDVSSSRIRERIKNGLSIQHLVPRPVKDYIEKYSLYRND</sequence>
<dbReference type="AlphaFoldDB" id="A0A0S6W777"/>
<dbReference type="InterPro" id="IPR014729">
    <property type="entry name" value="Rossmann-like_a/b/a_fold"/>
</dbReference>
<evidence type="ECO:0000256" key="6">
    <source>
        <dbReference type="ARBA" id="ARBA00022741"/>
    </source>
</evidence>
<dbReference type="NCBIfam" id="TIGR00482">
    <property type="entry name" value="nicotinate (nicotinamide) nucleotide adenylyltransferase"/>
    <property type="match status" value="1"/>
</dbReference>
<evidence type="ECO:0000256" key="10">
    <source>
        <dbReference type="HAMAP-Rule" id="MF_00244"/>
    </source>
</evidence>
<dbReference type="EMBL" id="DF820463">
    <property type="protein sequence ID" value="GAK55527.1"/>
    <property type="molecule type" value="Genomic_DNA"/>
</dbReference>
<evidence type="ECO:0000313" key="13">
    <source>
        <dbReference type="Proteomes" id="UP000030661"/>
    </source>
</evidence>
<evidence type="ECO:0000259" key="11">
    <source>
        <dbReference type="Pfam" id="PF01467"/>
    </source>
</evidence>
<dbReference type="HAMAP" id="MF_00244">
    <property type="entry name" value="NaMN_adenylyltr"/>
    <property type="match status" value="1"/>
</dbReference>
<reference evidence="12" key="1">
    <citation type="journal article" date="2015" name="PeerJ">
        <title>First genomic representation of candidate bacterial phylum KSB3 points to enhanced environmental sensing as a trigger of wastewater bulking.</title>
        <authorList>
            <person name="Sekiguchi Y."/>
            <person name="Ohashi A."/>
            <person name="Parks D.H."/>
            <person name="Yamauchi T."/>
            <person name="Tyson G.W."/>
            <person name="Hugenholtz P."/>
        </authorList>
    </citation>
    <scope>NUCLEOTIDE SEQUENCE [LARGE SCALE GENOMIC DNA]</scope>
</reference>
<dbReference type="PANTHER" id="PTHR39321:SF3">
    <property type="entry name" value="PHOSPHOPANTETHEINE ADENYLYLTRANSFERASE"/>
    <property type="match status" value="1"/>
</dbReference>
<keyword evidence="4 10" id="KW-0808">Transferase</keyword>
<dbReference type="Gene3D" id="3.40.50.620">
    <property type="entry name" value="HUPs"/>
    <property type="match status" value="1"/>
</dbReference>
<accession>A0A0S6W777</accession>
<dbReference type="Proteomes" id="UP000030661">
    <property type="component" value="Unassembled WGS sequence"/>
</dbReference>
<dbReference type="EC" id="2.7.7.18" evidence="10"/>
<dbReference type="eggNOG" id="COG1057">
    <property type="taxonomic scope" value="Bacteria"/>
</dbReference>
<evidence type="ECO:0000256" key="5">
    <source>
        <dbReference type="ARBA" id="ARBA00022695"/>
    </source>
</evidence>
<comment type="pathway">
    <text evidence="2 10">Cofactor biosynthesis; NAD(+) biosynthesis; deamido-NAD(+) from nicotinate D-ribonucleotide: step 1/1.</text>
</comment>
<gene>
    <name evidence="10" type="primary">nadD</name>
    <name evidence="12" type="ORF">U27_02361</name>
</gene>
<comment type="function">
    <text evidence="1 10">Catalyzes the reversible adenylation of nicotinate mononucleotide (NaMN) to nicotinic acid adenine dinucleotide (NaAD).</text>
</comment>
<evidence type="ECO:0000256" key="2">
    <source>
        <dbReference type="ARBA" id="ARBA00005019"/>
    </source>
</evidence>
<dbReference type="STRING" id="1499967.U27_02361"/>
<dbReference type="GO" id="GO:0009435">
    <property type="term" value="P:NAD+ biosynthetic process"/>
    <property type="evidence" value="ECO:0007669"/>
    <property type="project" value="UniProtKB-UniRule"/>
</dbReference>